<comment type="caution">
    <text evidence="1">The sequence shown here is derived from an EMBL/GenBank/DDBJ whole genome shotgun (WGS) entry which is preliminary data.</text>
</comment>
<protein>
    <submittedName>
        <fullName evidence="1">Uncharacterized protein</fullName>
    </submittedName>
</protein>
<dbReference type="EMBL" id="QTSX02001462">
    <property type="protein sequence ID" value="KAJ9081697.1"/>
    <property type="molecule type" value="Genomic_DNA"/>
</dbReference>
<gene>
    <name evidence="1" type="ORF">DSO57_1011945</name>
</gene>
<organism evidence="1 2">
    <name type="scientific">Entomophthora muscae</name>
    <dbReference type="NCBI Taxonomy" id="34485"/>
    <lineage>
        <taxon>Eukaryota</taxon>
        <taxon>Fungi</taxon>
        <taxon>Fungi incertae sedis</taxon>
        <taxon>Zoopagomycota</taxon>
        <taxon>Entomophthoromycotina</taxon>
        <taxon>Entomophthoromycetes</taxon>
        <taxon>Entomophthorales</taxon>
        <taxon>Entomophthoraceae</taxon>
        <taxon>Entomophthora</taxon>
    </lineage>
</organism>
<evidence type="ECO:0000313" key="1">
    <source>
        <dbReference type="EMBL" id="KAJ9081697.1"/>
    </source>
</evidence>
<dbReference type="Proteomes" id="UP001165960">
    <property type="component" value="Unassembled WGS sequence"/>
</dbReference>
<reference evidence="1" key="1">
    <citation type="submission" date="2022-04" db="EMBL/GenBank/DDBJ databases">
        <title>Genome of the entomopathogenic fungus Entomophthora muscae.</title>
        <authorList>
            <person name="Elya C."/>
            <person name="Lovett B.R."/>
            <person name="Lee E."/>
            <person name="Macias A.M."/>
            <person name="Hajek A.E."/>
            <person name="De Bivort B.L."/>
            <person name="Kasson M.T."/>
            <person name="De Fine Licht H.H."/>
            <person name="Stajich J.E."/>
        </authorList>
    </citation>
    <scope>NUCLEOTIDE SEQUENCE</scope>
    <source>
        <strain evidence="1">Berkeley</strain>
    </source>
</reference>
<sequence length="93" mass="10578">MFKDAFLKRFTIKDSNVVNMTELKTFKMTGIIKEYIAVYEDLYNQAPNTINFDKTGPQLDFYNNLPTSNCGKFGSLVINSLVIDSLVLDTIVK</sequence>
<keyword evidence="2" id="KW-1185">Reference proteome</keyword>
<evidence type="ECO:0000313" key="2">
    <source>
        <dbReference type="Proteomes" id="UP001165960"/>
    </source>
</evidence>
<name>A0ACC2U447_9FUNG</name>
<accession>A0ACC2U447</accession>
<proteinExistence type="predicted"/>